<dbReference type="Gene3D" id="6.10.140.2220">
    <property type="match status" value="1"/>
</dbReference>
<organism evidence="10 11">
    <name type="scientific">Hydnum rufescens UP504</name>
    <dbReference type="NCBI Taxonomy" id="1448309"/>
    <lineage>
        <taxon>Eukaryota</taxon>
        <taxon>Fungi</taxon>
        <taxon>Dikarya</taxon>
        <taxon>Basidiomycota</taxon>
        <taxon>Agaricomycotina</taxon>
        <taxon>Agaricomycetes</taxon>
        <taxon>Cantharellales</taxon>
        <taxon>Hydnaceae</taxon>
        <taxon>Hydnum</taxon>
    </lineage>
</organism>
<dbReference type="SUPFAM" id="SSF144232">
    <property type="entry name" value="HIT/MYND zinc finger-like"/>
    <property type="match status" value="1"/>
</dbReference>
<dbReference type="Pfam" id="PF01753">
    <property type="entry name" value="zf-MYND"/>
    <property type="match status" value="1"/>
</dbReference>
<evidence type="ECO:0000256" key="7">
    <source>
        <dbReference type="PROSITE-ProRule" id="PRU00134"/>
    </source>
</evidence>
<feature type="region of interest" description="Disordered" evidence="8">
    <location>
        <begin position="747"/>
        <end position="927"/>
    </location>
</feature>
<keyword evidence="3" id="KW-0963">Cytoplasm</keyword>
<evidence type="ECO:0000259" key="9">
    <source>
        <dbReference type="PROSITE" id="PS50865"/>
    </source>
</evidence>
<evidence type="ECO:0000313" key="11">
    <source>
        <dbReference type="Proteomes" id="UP000886523"/>
    </source>
</evidence>
<dbReference type="PROSITE" id="PS50865">
    <property type="entry name" value="ZF_MYND_2"/>
    <property type="match status" value="1"/>
</dbReference>
<dbReference type="InterPro" id="IPR051664">
    <property type="entry name" value="MYND-type_zinc_finger"/>
</dbReference>
<feature type="compositionally biased region" description="Low complexity" evidence="8">
    <location>
        <begin position="264"/>
        <end position="283"/>
    </location>
</feature>
<gene>
    <name evidence="10" type="ORF">BS47DRAFT_1340304</name>
</gene>
<dbReference type="AlphaFoldDB" id="A0A9P6DX13"/>
<evidence type="ECO:0000256" key="1">
    <source>
        <dbReference type="ARBA" id="ARBA00004496"/>
    </source>
</evidence>
<dbReference type="GO" id="GO:0006511">
    <property type="term" value="P:ubiquitin-dependent protein catabolic process"/>
    <property type="evidence" value="ECO:0007669"/>
    <property type="project" value="TreeGrafter"/>
</dbReference>
<dbReference type="PANTHER" id="PTHR47442">
    <property type="entry name" value="MYND-TYPE ZINC FINGER PROTEIN MUB1"/>
    <property type="match status" value="1"/>
</dbReference>
<feature type="region of interest" description="Disordered" evidence="8">
    <location>
        <begin position="165"/>
        <end position="196"/>
    </location>
</feature>
<evidence type="ECO:0000256" key="6">
    <source>
        <dbReference type="ARBA" id="ARBA00022833"/>
    </source>
</evidence>
<dbReference type="GO" id="GO:0008270">
    <property type="term" value="F:zinc ion binding"/>
    <property type="evidence" value="ECO:0007669"/>
    <property type="project" value="UniProtKB-KW"/>
</dbReference>
<comment type="caution">
    <text evidence="10">The sequence shown here is derived from an EMBL/GenBank/DDBJ whole genome shotgun (WGS) entry which is preliminary data.</text>
</comment>
<keyword evidence="4" id="KW-0479">Metal-binding</keyword>
<name>A0A9P6DX13_9AGAM</name>
<feature type="compositionally biased region" description="Basic and acidic residues" evidence="8">
    <location>
        <begin position="184"/>
        <end position="196"/>
    </location>
</feature>
<dbReference type="GO" id="GO:1990304">
    <property type="term" value="C:MUB1-RAD6-UBR2 ubiquitin ligase complex"/>
    <property type="evidence" value="ECO:0007669"/>
    <property type="project" value="TreeGrafter"/>
</dbReference>
<feature type="domain" description="MYND-type" evidence="9">
    <location>
        <begin position="609"/>
        <end position="651"/>
    </location>
</feature>
<feature type="region of interest" description="Disordered" evidence="8">
    <location>
        <begin position="396"/>
        <end position="418"/>
    </location>
</feature>
<feature type="compositionally biased region" description="Basic residues" evidence="8">
    <location>
        <begin position="310"/>
        <end position="319"/>
    </location>
</feature>
<comment type="subcellular location">
    <subcellularLocation>
        <location evidence="1">Cytoplasm</location>
    </subcellularLocation>
</comment>
<feature type="region of interest" description="Disordered" evidence="8">
    <location>
        <begin position="224"/>
        <end position="354"/>
    </location>
</feature>
<feature type="compositionally biased region" description="Polar residues" evidence="8">
    <location>
        <begin position="760"/>
        <end position="799"/>
    </location>
</feature>
<feature type="compositionally biased region" description="Pro residues" evidence="8">
    <location>
        <begin position="251"/>
        <end position="263"/>
    </location>
</feature>
<keyword evidence="11" id="KW-1185">Reference proteome</keyword>
<comment type="similarity">
    <text evidence="2">Belongs to the MUB1/samB family.</text>
</comment>
<dbReference type="GO" id="GO:0007163">
    <property type="term" value="P:establishment or maintenance of cell polarity"/>
    <property type="evidence" value="ECO:0007669"/>
    <property type="project" value="TreeGrafter"/>
</dbReference>
<feature type="region of interest" description="Disordered" evidence="8">
    <location>
        <begin position="527"/>
        <end position="555"/>
    </location>
</feature>
<proteinExistence type="inferred from homology"/>
<feature type="compositionally biased region" description="Polar residues" evidence="8">
    <location>
        <begin position="852"/>
        <end position="870"/>
    </location>
</feature>
<protein>
    <recommendedName>
        <fullName evidence="9">MYND-type domain-containing protein</fullName>
    </recommendedName>
</protein>
<dbReference type="GO" id="GO:0005737">
    <property type="term" value="C:cytoplasm"/>
    <property type="evidence" value="ECO:0007669"/>
    <property type="project" value="UniProtKB-SubCell"/>
</dbReference>
<evidence type="ECO:0000256" key="3">
    <source>
        <dbReference type="ARBA" id="ARBA00022490"/>
    </source>
</evidence>
<keyword evidence="5 7" id="KW-0863">Zinc-finger</keyword>
<evidence type="ECO:0000313" key="10">
    <source>
        <dbReference type="EMBL" id="KAF9516982.1"/>
    </source>
</evidence>
<evidence type="ECO:0000256" key="8">
    <source>
        <dbReference type="SAM" id="MobiDB-lite"/>
    </source>
</evidence>
<evidence type="ECO:0000256" key="4">
    <source>
        <dbReference type="ARBA" id="ARBA00022723"/>
    </source>
</evidence>
<feature type="region of interest" description="Disordered" evidence="8">
    <location>
        <begin position="662"/>
        <end position="699"/>
    </location>
</feature>
<keyword evidence="6" id="KW-0862">Zinc</keyword>
<evidence type="ECO:0000256" key="2">
    <source>
        <dbReference type="ARBA" id="ARBA00010655"/>
    </source>
</evidence>
<feature type="compositionally biased region" description="Polar residues" evidence="8">
    <location>
        <begin position="404"/>
        <end position="413"/>
    </location>
</feature>
<feature type="compositionally biased region" description="Basic residues" evidence="8">
    <location>
        <begin position="680"/>
        <end position="695"/>
    </location>
</feature>
<dbReference type="Proteomes" id="UP000886523">
    <property type="component" value="Unassembled WGS sequence"/>
</dbReference>
<feature type="compositionally biased region" description="Polar residues" evidence="8">
    <location>
        <begin position="667"/>
        <end position="678"/>
    </location>
</feature>
<reference evidence="10" key="1">
    <citation type="journal article" date="2020" name="Nat. Commun.">
        <title>Large-scale genome sequencing of mycorrhizal fungi provides insights into the early evolution of symbiotic traits.</title>
        <authorList>
            <person name="Miyauchi S."/>
            <person name="Kiss E."/>
            <person name="Kuo A."/>
            <person name="Drula E."/>
            <person name="Kohler A."/>
            <person name="Sanchez-Garcia M."/>
            <person name="Morin E."/>
            <person name="Andreopoulos B."/>
            <person name="Barry K.W."/>
            <person name="Bonito G."/>
            <person name="Buee M."/>
            <person name="Carver A."/>
            <person name="Chen C."/>
            <person name="Cichocki N."/>
            <person name="Clum A."/>
            <person name="Culley D."/>
            <person name="Crous P.W."/>
            <person name="Fauchery L."/>
            <person name="Girlanda M."/>
            <person name="Hayes R.D."/>
            <person name="Keri Z."/>
            <person name="LaButti K."/>
            <person name="Lipzen A."/>
            <person name="Lombard V."/>
            <person name="Magnuson J."/>
            <person name="Maillard F."/>
            <person name="Murat C."/>
            <person name="Nolan M."/>
            <person name="Ohm R.A."/>
            <person name="Pangilinan J."/>
            <person name="Pereira M.F."/>
            <person name="Perotto S."/>
            <person name="Peter M."/>
            <person name="Pfister S."/>
            <person name="Riley R."/>
            <person name="Sitrit Y."/>
            <person name="Stielow J.B."/>
            <person name="Szollosi G."/>
            <person name="Zifcakova L."/>
            <person name="Stursova M."/>
            <person name="Spatafora J.W."/>
            <person name="Tedersoo L."/>
            <person name="Vaario L.M."/>
            <person name="Yamada A."/>
            <person name="Yan M."/>
            <person name="Wang P."/>
            <person name="Xu J."/>
            <person name="Bruns T."/>
            <person name="Baldrian P."/>
            <person name="Vilgalys R."/>
            <person name="Dunand C."/>
            <person name="Henrissat B."/>
            <person name="Grigoriev I.V."/>
            <person name="Hibbett D."/>
            <person name="Nagy L.G."/>
            <person name="Martin F.M."/>
        </authorList>
    </citation>
    <scope>NUCLEOTIDE SEQUENCE</scope>
    <source>
        <strain evidence="10">UP504</strain>
    </source>
</reference>
<feature type="compositionally biased region" description="Low complexity" evidence="8">
    <location>
        <begin position="533"/>
        <end position="555"/>
    </location>
</feature>
<dbReference type="OrthoDB" id="5594178at2759"/>
<feature type="compositionally biased region" description="Acidic residues" evidence="8">
    <location>
        <begin position="324"/>
        <end position="337"/>
    </location>
</feature>
<accession>A0A9P6DX13</accession>
<evidence type="ECO:0000256" key="5">
    <source>
        <dbReference type="ARBA" id="ARBA00022771"/>
    </source>
</evidence>
<dbReference type="EMBL" id="MU128935">
    <property type="protein sequence ID" value="KAF9516982.1"/>
    <property type="molecule type" value="Genomic_DNA"/>
</dbReference>
<sequence length="927" mass="99843">MREGNFSFTSQGRACVCITAQLYDRRALDATSALPLHNSLTHLTYLTSTSPRIREILTVDGGLERLVRMLRDFCASPPPPVNPRQFYGLLPPQQVLERPAPIPSAFPPFDRAAAHRFSLAFQCVVNVGVRGSESIRSRVVQAGMLQVVGAVLEAWLISKGFAVGPSSTGSGAPRESRHTRHARKIEARQEDAERRQRGAIAMHGARELQAADLARALQEQVIVEERSGRRGTGRITEADDDGDIADTSAPRAPPSDALPPRPPSSSSDLFSSETSSVSTPIRSTTPAFAEPRERSGTVIPRQHSDSPHTSRGRRSITRRRPGEETDDTEVGDTDDSDPIGARHNPHSQAVAVVDGNGDSGIDMYVGGSMTGFDLDVGVEQAMVNLEHNDGLAMGAPPGAPGAANQQLETTTPRPGTVDVTPRAALATLTDDSSQLGRNGTFPGPIDVGGPITLPANLLDAVGGTMGVEATTRAVRARVADSHMGSRSGVALNSLSQKQGPYKDEDVLLSLQLLAYLSKYPYVRQAFYKPRPDPTSTHSSSTSSQSDPPSDPSRPSTNIFSLVERFTFRPSPSEPQLPRLPNEIQYWAGVIMRNACRKDESRGGIRQCANMTCGKWEKTPREFAKCRRCRKAKYCGKECQSRAWAEGHRFWCSARDPEEEAAVADASRSATNSADSLGTTVRRHSGHHHHHHHHRQASNETLATAASNPSRILNHRHVSQAPAPPASPILSPIERIERTPRAHVQITTAHRHHNGRPVPSSPTDVGTASPGPTAQLTQSLVTRIGSTRSGRVATSSTVGPSRSRAPVSGRPATPAESMDVDDHVRGGRNRAMGVLRRGTGAEYETNFPVESPVTLSPTAPNTGSSSRQWYPSPSPPQVANLRSPSTVGDIPWQWSGRGSIGRGGVIRDTPPPRERGSPSQPMEDVIMG</sequence>
<dbReference type="InterPro" id="IPR002893">
    <property type="entry name" value="Znf_MYND"/>
</dbReference>
<dbReference type="PANTHER" id="PTHR47442:SF1">
    <property type="entry name" value="MYND-TYPE ZINC FINGER PROTEIN MUB1"/>
    <property type="match status" value="1"/>
</dbReference>